<keyword evidence="2" id="KW-1185">Reference proteome</keyword>
<dbReference type="InterPro" id="IPR036866">
    <property type="entry name" value="RibonucZ/Hydroxyglut_hydro"/>
</dbReference>
<gene>
    <name evidence="1" type="ORF">M408DRAFT_333508</name>
</gene>
<organism evidence="1 2">
    <name type="scientific">Serendipita vermifera MAFF 305830</name>
    <dbReference type="NCBI Taxonomy" id="933852"/>
    <lineage>
        <taxon>Eukaryota</taxon>
        <taxon>Fungi</taxon>
        <taxon>Dikarya</taxon>
        <taxon>Basidiomycota</taxon>
        <taxon>Agaricomycotina</taxon>
        <taxon>Agaricomycetes</taxon>
        <taxon>Sebacinales</taxon>
        <taxon>Serendipitaceae</taxon>
        <taxon>Serendipita</taxon>
    </lineage>
</organism>
<dbReference type="PANTHER" id="PTHR33835:SF1">
    <property type="entry name" value="METALLO-BETA-LACTAMASE DOMAIN-CONTAINING PROTEIN"/>
    <property type="match status" value="1"/>
</dbReference>
<evidence type="ECO:0000313" key="2">
    <source>
        <dbReference type="Proteomes" id="UP000054097"/>
    </source>
</evidence>
<evidence type="ECO:0008006" key="3">
    <source>
        <dbReference type="Google" id="ProtNLM"/>
    </source>
</evidence>
<protein>
    <recommendedName>
        <fullName evidence="3">Metallo-beta-lactamase domain-containing protein</fullName>
    </recommendedName>
</protein>
<dbReference type="HOGENOM" id="CLU_056292_2_0_1"/>
<dbReference type="PANTHER" id="PTHR33835">
    <property type="entry name" value="YALI0C07656P"/>
    <property type="match status" value="1"/>
</dbReference>
<name>A0A0C3A9Q0_SERVB</name>
<dbReference type="Gene3D" id="3.60.15.10">
    <property type="entry name" value="Ribonuclease Z/Hydroxyacylglutathione hydrolase-like"/>
    <property type="match status" value="1"/>
</dbReference>
<sequence>MTDTVIRQLAPSVWIFSRPFKRFGIVPVGGRSTAISLKSGVWVLASTNLDAPTKARLDEMGTVRYIVAGNTEHNMFLGEFKQAYPQAKLIGNKPLLTKRKDLKFDGAFGADPPDTKYGFEDEIEACYFPETANNEVAYFHKESKTLIQADLLFNLKGSTSSLFSGTVGPYSGLHKKFSRWNSSDHNATKEHVKTVIGWDFDRIIPCHGEVIETEGKEAWKSAYEAFLN</sequence>
<proteinExistence type="predicted"/>
<dbReference type="InterPro" id="IPR025638">
    <property type="entry name" value="DUF4336"/>
</dbReference>
<reference evidence="2" key="2">
    <citation type="submission" date="2015-01" db="EMBL/GenBank/DDBJ databases">
        <title>Evolutionary Origins and Diversification of the Mycorrhizal Mutualists.</title>
        <authorList>
            <consortium name="DOE Joint Genome Institute"/>
            <consortium name="Mycorrhizal Genomics Consortium"/>
            <person name="Kohler A."/>
            <person name="Kuo A."/>
            <person name="Nagy L.G."/>
            <person name="Floudas D."/>
            <person name="Copeland A."/>
            <person name="Barry K.W."/>
            <person name="Cichocki N."/>
            <person name="Veneault-Fourrey C."/>
            <person name="LaButti K."/>
            <person name="Lindquist E.A."/>
            <person name="Lipzen A."/>
            <person name="Lundell T."/>
            <person name="Morin E."/>
            <person name="Murat C."/>
            <person name="Riley R."/>
            <person name="Ohm R."/>
            <person name="Sun H."/>
            <person name="Tunlid A."/>
            <person name="Henrissat B."/>
            <person name="Grigoriev I.V."/>
            <person name="Hibbett D.S."/>
            <person name="Martin F."/>
        </authorList>
    </citation>
    <scope>NUCLEOTIDE SEQUENCE [LARGE SCALE GENOMIC DNA]</scope>
    <source>
        <strain evidence="2">MAFF 305830</strain>
    </source>
</reference>
<dbReference type="SUPFAM" id="SSF56281">
    <property type="entry name" value="Metallo-hydrolase/oxidoreductase"/>
    <property type="match status" value="1"/>
</dbReference>
<reference evidence="1 2" key="1">
    <citation type="submission" date="2014-04" db="EMBL/GenBank/DDBJ databases">
        <authorList>
            <consortium name="DOE Joint Genome Institute"/>
            <person name="Kuo A."/>
            <person name="Zuccaro A."/>
            <person name="Kohler A."/>
            <person name="Nagy L.G."/>
            <person name="Floudas D."/>
            <person name="Copeland A."/>
            <person name="Barry K.W."/>
            <person name="Cichocki N."/>
            <person name="Veneault-Fourrey C."/>
            <person name="LaButti K."/>
            <person name="Lindquist E.A."/>
            <person name="Lipzen A."/>
            <person name="Lundell T."/>
            <person name="Morin E."/>
            <person name="Murat C."/>
            <person name="Sun H."/>
            <person name="Tunlid A."/>
            <person name="Henrissat B."/>
            <person name="Grigoriev I.V."/>
            <person name="Hibbett D.S."/>
            <person name="Martin F."/>
            <person name="Nordberg H.P."/>
            <person name="Cantor M.N."/>
            <person name="Hua S.X."/>
        </authorList>
    </citation>
    <scope>NUCLEOTIDE SEQUENCE [LARGE SCALE GENOMIC DNA]</scope>
    <source>
        <strain evidence="1 2">MAFF 305830</strain>
    </source>
</reference>
<dbReference type="EMBL" id="KN824385">
    <property type="protein sequence ID" value="KIM21375.1"/>
    <property type="molecule type" value="Genomic_DNA"/>
</dbReference>
<evidence type="ECO:0000313" key="1">
    <source>
        <dbReference type="EMBL" id="KIM21375.1"/>
    </source>
</evidence>
<dbReference type="OrthoDB" id="421671at2759"/>
<dbReference type="Proteomes" id="UP000054097">
    <property type="component" value="Unassembled WGS sequence"/>
</dbReference>
<dbReference type="AlphaFoldDB" id="A0A0C3A9Q0"/>
<accession>A0A0C3A9Q0</accession>